<keyword evidence="1" id="KW-0472">Membrane</keyword>
<sequence>MIRGLGDQVALEAGRAASVGAASVVATASPPLAFAFFAAGACICLTVAGLIWLATLYGWVTALAIAGGVYAFVAAAIFAANGWRLSAPTIPAAAVAPVVAAAEAQGMAEGAAGLPPGAAPAPGRGVPPDPAVSQFERDLELAMMAAHAFRDAADIGRTLRGPGRRRRRRI</sequence>
<keyword evidence="3" id="KW-1185">Reference proteome</keyword>
<reference evidence="2 3" key="1">
    <citation type="submission" date="2016-10" db="EMBL/GenBank/DDBJ databases">
        <authorList>
            <person name="de Groot N.N."/>
        </authorList>
    </citation>
    <scope>NUCLEOTIDE SEQUENCE [LARGE SCALE GENOMIC DNA]</scope>
    <source>
        <strain evidence="2 3">CGMCC 1.11030</strain>
    </source>
</reference>
<proteinExistence type="predicted"/>
<name>A0A1I3FJW0_9RHOB</name>
<dbReference type="EMBL" id="FOQH01000004">
    <property type="protein sequence ID" value="SFI11466.1"/>
    <property type="molecule type" value="Genomic_DNA"/>
</dbReference>
<gene>
    <name evidence="2" type="ORF">SAMN05216258_104331</name>
</gene>
<evidence type="ECO:0000256" key="1">
    <source>
        <dbReference type="SAM" id="Phobius"/>
    </source>
</evidence>
<evidence type="ECO:0008006" key="4">
    <source>
        <dbReference type="Google" id="ProtNLM"/>
    </source>
</evidence>
<keyword evidence="1" id="KW-1133">Transmembrane helix</keyword>
<protein>
    <recommendedName>
        <fullName evidence="4">Holin-X, holin superfamily III</fullName>
    </recommendedName>
</protein>
<feature type="transmembrane region" description="Helical" evidence="1">
    <location>
        <begin position="32"/>
        <end position="53"/>
    </location>
</feature>
<evidence type="ECO:0000313" key="3">
    <source>
        <dbReference type="Proteomes" id="UP000199377"/>
    </source>
</evidence>
<keyword evidence="1" id="KW-0812">Transmembrane</keyword>
<organism evidence="2 3">
    <name type="scientific">Albimonas pacifica</name>
    <dbReference type="NCBI Taxonomy" id="1114924"/>
    <lineage>
        <taxon>Bacteria</taxon>
        <taxon>Pseudomonadati</taxon>
        <taxon>Pseudomonadota</taxon>
        <taxon>Alphaproteobacteria</taxon>
        <taxon>Rhodobacterales</taxon>
        <taxon>Paracoccaceae</taxon>
        <taxon>Albimonas</taxon>
    </lineage>
</organism>
<accession>A0A1I3FJW0</accession>
<dbReference type="Proteomes" id="UP000199377">
    <property type="component" value="Unassembled WGS sequence"/>
</dbReference>
<evidence type="ECO:0000313" key="2">
    <source>
        <dbReference type="EMBL" id="SFI11466.1"/>
    </source>
</evidence>
<feature type="transmembrane region" description="Helical" evidence="1">
    <location>
        <begin position="59"/>
        <end position="80"/>
    </location>
</feature>
<dbReference type="STRING" id="1114924.SAMN05216258_104331"/>
<dbReference type="AlphaFoldDB" id="A0A1I3FJW0"/>